<dbReference type="OrthoDB" id="10252171at2759"/>
<dbReference type="GO" id="GO:0005634">
    <property type="term" value="C:nucleus"/>
    <property type="evidence" value="ECO:0007669"/>
    <property type="project" value="TreeGrafter"/>
</dbReference>
<dbReference type="CDD" id="cd00180">
    <property type="entry name" value="PKc"/>
    <property type="match status" value="1"/>
</dbReference>
<dbReference type="SUPFAM" id="SSF56112">
    <property type="entry name" value="Protein kinase-like (PK-like)"/>
    <property type="match status" value="1"/>
</dbReference>
<name>A0A9P5ZFI2_9AGAR</name>
<keyword evidence="2" id="KW-0808">Transferase</keyword>
<dbReference type="PANTHER" id="PTHR44167:SF24">
    <property type="entry name" value="SERINE_THREONINE-PROTEIN KINASE CHK2"/>
    <property type="match status" value="1"/>
</dbReference>
<evidence type="ECO:0000259" key="1">
    <source>
        <dbReference type="PROSITE" id="PS50011"/>
    </source>
</evidence>
<dbReference type="InterPro" id="IPR008271">
    <property type="entry name" value="Ser/Thr_kinase_AS"/>
</dbReference>
<protein>
    <submittedName>
        <fullName evidence="2">Kinase-like protein</fullName>
    </submittedName>
</protein>
<dbReference type="GO" id="GO:0044773">
    <property type="term" value="P:mitotic DNA damage checkpoint signaling"/>
    <property type="evidence" value="ECO:0007669"/>
    <property type="project" value="TreeGrafter"/>
</dbReference>
<dbReference type="AlphaFoldDB" id="A0A9P5ZFI2"/>
<sequence>MAEVQALKRLQLHPYRFVAEQPTDLGSYDPIWWCNKTESVYMVFTQYSCDLFVPLELGGFKSDQVRKIAVQTVQGLHHLHSLGIIHRDIKPDNILIDFDGNCRITDFGGAYVFPDVDEPDSPSVIGKIIYDLSATGFTYPYYAPEVVHKCEVDESHLPDYVDRMTAYIFNERADFFSLGVTIYSILFGQIPEGHDLAHDPHAYAEMYDMMQRQMYLKNISYDIQEFISRVSLSS</sequence>
<dbReference type="PROSITE" id="PS50011">
    <property type="entry name" value="PROTEIN_KINASE_DOM"/>
    <property type="match status" value="1"/>
</dbReference>
<dbReference type="Pfam" id="PF00069">
    <property type="entry name" value="Pkinase"/>
    <property type="match status" value="1"/>
</dbReference>
<comment type="caution">
    <text evidence="2">The sequence shown here is derived from an EMBL/GenBank/DDBJ whole genome shotgun (WGS) entry which is preliminary data.</text>
</comment>
<accession>A0A9P5ZFI2</accession>
<feature type="domain" description="Protein kinase" evidence="1">
    <location>
        <begin position="1"/>
        <end position="234"/>
    </location>
</feature>
<organism evidence="2 3">
    <name type="scientific">Pholiota conissans</name>
    <dbReference type="NCBI Taxonomy" id="109636"/>
    <lineage>
        <taxon>Eukaryota</taxon>
        <taxon>Fungi</taxon>
        <taxon>Dikarya</taxon>
        <taxon>Basidiomycota</taxon>
        <taxon>Agaricomycotina</taxon>
        <taxon>Agaricomycetes</taxon>
        <taxon>Agaricomycetidae</taxon>
        <taxon>Agaricales</taxon>
        <taxon>Agaricineae</taxon>
        <taxon>Strophariaceae</taxon>
        <taxon>Pholiota</taxon>
    </lineage>
</organism>
<proteinExistence type="predicted"/>
<dbReference type="GO" id="GO:0004674">
    <property type="term" value="F:protein serine/threonine kinase activity"/>
    <property type="evidence" value="ECO:0007669"/>
    <property type="project" value="TreeGrafter"/>
</dbReference>
<dbReference type="Gene3D" id="1.10.510.10">
    <property type="entry name" value="Transferase(Phosphotransferase) domain 1"/>
    <property type="match status" value="1"/>
</dbReference>
<keyword evidence="3" id="KW-1185">Reference proteome</keyword>
<evidence type="ECO:0000313" key="2">
    <source>
        <dbReference type="EMBL" id="KAF9485715.1"/>
    </source>
</evidence>
<dbReference type="SMART" id="SM00220">
    <property type="entry name" value="S_TKc"/>
    <property type="match status" value="1"/>
</dbReference>
<dbReference type="InterPro" id="IPR000719">
    <property type="entry name" value="Prot_kinase_dom"/>
</dbReference>
<reference evidence="2" key="1">
    <citation type="submission" date="2020-11" db="EMBL/GenBank/DDBJ databases">
        <authorList>
            <consortium name="DOE Joint Genome Institute"/>
            <person name="Ahrendt S."/>
            <person name="Riley R."/>
            <person name="Andreopoulos W."/>
            <person name="Labutti K."/>
            <person name="Pangilinan J."/>
            <person name="Ruiz-Duenas F.J."/>
            <person name="Barrasa J.M."/>
            <person name="Sanchez-Garcia M."/>
            <person name="Camarero S."/>
            <person name="Miyauchi S."/>
            <person name="Serrano A."/>
            <person name="Linde D."/>
            <person name="Babiker R."/>
            <person name="Drula E."/>
            <person name="Ayuso-Fernandez I."/>
            <person name="Pacheco R."/>
            <person name="Padilla G."/>
            <person name="Ferreira P."/>
            <person name="Barriuso J."/>
            <person name="Kellner H."/>
            <person name="Castanera R."/>
            <person name="Alfaro M."/>
            <person name="Ramirez L."/>
            <person name="Pisabarro A.G."/>
            <person name="Kuo A."/>
            <person name="Tritt A."/>
            <person name="Lipzen A."/>
            <person name="He G."/>
            <person name="Yan M."/>
            <person name="Ng V."/>
            <person name="Cullen D."/>
            <person name="Martin F."/>
            <person name="Rosso M.-N."/>
            <person name="Henrissat B."/>
            <person name="Hibbett D."/>
            <person name="Martinez A.T."/>
            <person name="Grigoriev I.V."/>
        </authorList>
    </citation>
    <scope>NUCLEOTIDE SEQUENCE</scope>
    <source>
        <strain evidence="2">CIRM-BRFM 674</strain>
    </source>
</reference>
<evidence type="ECO:0000313" key="3">
    <source>
        <dbReference type="Proteomes" id="UP000807469"/>
    </source>
</evidence>
<dbReference type="InterPro" id="IPR011009">
    <property type="entry name" value="Kinase-like_dom_sf"/>
</dbReference>
<gene>
    <name evidence="2" type="ORF">BDN70DRAFT_927358</name>
</gene>
<dbReference type="GO" id="GO:0005524">
    <property type="term" value="F:ATP binding"/>
    <property type="evidence" value="ECO:0007669"/>
    <property type="project" value="InterPro"/>
</dbReference>
<keyword evidence="2" id="KW-0418">Kinase</keyword>
<dbReference type="Proteomes" id="UP000807469">
    <property type="component" value="Unassembled WGS sequence"/>
</dbReference>
<dbReference type="EMBL" id="MU155134">
    <property type="protein sequence ID" value="KAF9485715.1"/>
    <property type="molecule type" value="Genomic_DNA"/>
</dbReference>
<dbReference type="PANTHER" id="PTHR44167">
    <property type="entry name" value="OVARIAN-SPECIFIC SERINE/THREONINE-PROTEIN KINASE LOK-RELATED"/>
    <property type="match status" value="1"/>
</dbReference>
<dbReference type="PROSITE" id="PS00108">
    <property type="entry name" value="PROTEIN_KINASE_ST"/>
    <property type="match status" value="1"/>
</dbReference>